<dbReference type="InterPro" id="IPR032675">
    <property type="entry name" value="LRR_dom_sf"/>
</dbReference>
<dbReference type="InterPro" id="IPR003591">
    <property type="entry name" value="Leu-rich_rpt_typical-subtyp"/>
</dbReference>
<feature type="region of interest" description="Disordered" evidence="3">
    <location>
        <begin position="658"/>
        <end position="743"/>
    </location>
</feature>
<feature type="compositionally biased region" description="Polar residues" evidence="3">
    <location>
        <begin position="264"/>
        <end position="275"/>
    </location>
</feature>
<dbReference type="Pfam" id="PF10428">
    <property type="entry name" value="SOG2"/>
    <property type="match status" value="1"/>
</dbReference>
<dbReference type="InterPro" id="IPR050216">
    <property type="entry name" value="LRR_domain-containing"/>
</dbReference>
<evidence type="ECO:0000256" key="2">
    <source>
        <dbReference type="ARBA" id="ARBA00022737"/>
    </source>
</evidence>
<evidence type="ECO:0000256" key="3">
    <source>
        <dbReference type="SAM" id="MobiDB-lite"/>
    </source>
</evidence>
<keyword evidence="5" id="KW-1185">Reference proteome</keyword>
<evidence type="ECO:0000313" key="4">
    <source>
        <dbReference type="EMBL" id="KAF9453247.1"/>
    </source>
</evidence>
<proteinExistence type="predicted"/>
<gene>
    <name evidence="4" type="ORF">P691DRAFT_793050</name>
</gene>
<reference evidence="4" key="1">
    <citation type="submission" date="2020-11" db="EMBL/GenBank/DDBJ databases">
        <authorList>
            <consortium name="DOE Joint Genome Institute"/>
            <person name="Ahrendt S."/>
            <person name="Riley R."/>
            <person name="Andreopoulos W."/>
            <person name="Labutti K."/>
            <person name="Pangilinan J."/>
            <person name="Ruiz-Duenas F.J."/>
            <person name="Barrasa J.M."/>
            <person name="Sanchez-Garcia M."/>
            <person name="Camarero S."/>
            <person name="Miyauchi S."/>
            <person name="Serrano A."/>
            <person name="Linde D."/>
            <person name="Babiker R."/>
            <person name="Drula E."/>
            <person name="Ayuso-Fernandez I."/>
            <person name="Pacheco R."/>
            <person name="Padilla G."/>
            <person name="Ferreira P."/>
            <person name="Barriuso J."/>
            <person name="Kellner H."/>
            <person name="Castanera R."/>
            <person name="Alfaro M."/>
            <person name="Ramirez L."/>
            <person name="Pisabarro A.G."/>
            <person name="Kuo A."/>
            <person name="Tritt A."/>
            <person name="Lipzen A."/>
            <person name="He G."/>
            <person name="Yan M."/>
            <person name="Ng V."/>
            <person name="Cullen D."/>
            <person name="Martin F."/>
            <person name="Rosso M.-N."/>
            <person name="Henrissat B."/>
            <person name="Hibbett D."/>
            <person name="Martinez A.T."/>
            <person name="Grigoriev I.V."/>
        </authorList>
    </citation>
    <scope>NUCLEOTIDE SEQUENCE</scope>
    <source>
        <strain evidence="4">MF-IS2</strain>
    </source>
</reference>
<dbReference type="InterPro" id="IPR019487">
    <property type="entry name" value="RAM_signalling_pathway_SOG2"/>
</dbReference>
<comment type="caution">
    <text evidence="4">The sequence shown here is derived from an EMBL/GenBank/DDBJ whole genome shotgun (WGS) entry which is preliminary data.</text>
</comment>
<dbReference type="EMBL" id="MU151063">
    <property type="protein sequence ID" value="KAF9453247.1"/>
    <property type="molecule type" value="Genomic_DNA"/>
</dbReference>
<feature type="region of interest" description="Disordered" evidence="3">
    <location>
        <begin position="903"/>
        <end position="924"/>
    </location>
</feature>
<evidence type="ECO:0008006" key="6">
    <source>
        <dbReference type="Google" id="ProtNLM"/>
    </source>
</evidence>
<feature type="compositionally biased region" description="Low complexity" evidence="3">
    <location>
        <begin position="720"/>
        <end position="730"/>
    </location>
</feature>
<name>A0A9P6C663_9AGAR</name>
<protein>
    <recommendedName>
        <fullName evidence="6">RAM signaling network component</fullName>
    </recommendedName>
</protein>
<dbReference type="SMART" id="SM00369">
    <property type="entry name" value="LRR_TYP"/>
    <property type="match status" value="4"/>
</dbReference>
<dbReference type="PANTHER" id="PTHR48051">
    <property type="match status" value="1"/>
</dbReference>
<dbReference type="SUPFAM" id="SSF52075">
    <property type="entry name" value="Outer arm dynein light chain 1"/>
    <property type="match status" value="1"/>
</dbReference>
<dbReference type="PANTHER" id="PTHR48051:SF1">
    <property type="entry name" value="RAS SUPPRESSOR PROTEIN 1"/>
    <property type="match status" value="1"/>
</dbReference>
<sequence>MTTLAIDRPNLRSPYWVPSNSSNSLNHEHIIEALDRSPDGGETLVFSKLDLTDISVDAAEELATKVDANGLGVVKRIALGNNRLTTLPTELALLTRLRYLNLKHNSFSSFPRALTLVQSLDTLDISHNKIRRLPNDPGNLVNLRVFCFSRNKISRLPTYLTQFHNLEVLRADRNPIEWPPKAVMEFPGSDDLTLMKEWIPSVQNWIETESARSQIDDSVYHERAAFDKSIDESWRFPLHSGDSDEVAYHGRSYSMDSNASLSSITESLHETSSPEVPSLGKPPPLHLGILGTASPEPSPTHSFEGGVSPTSDYDRDLEIPGTFEQMQNFDPLPLHTRTASYAEGTRSPLAATILAKKSLPDLRKAHVPIIDSTPTPSMTRSPFHFVGSHVEEGSYHHSSPSSFSMRPRLITLTTLSDVSDTTPATSPHDRIASMATERNSYFRRLSTYPSHNPLPQHLTNLAESARSFLFAMCQIYQSLEQYAALVIDDRFSVVLRKVLDPAHFDMMQFIQALERFDSISRSSLPAPTICRTLLEKCRDCAAAFGKAVNVLVLRLQVDPGEDLRFSRWMLVEMYAAAAEIAGAWTTMQAHIDSLKSYLRAKDPITSSHISENVLEVPSQHTLRVGISGRNRTARRHAGSFSSKDVEIGKKLPSYETPSTFTGGVLSGPAPHIPTLRTPKRQLTAPVLSSTPKMTSPPPFWHQNSSEERLRSHARQGSQKSNSNFSPSSPSLVAKSPNLDLPGNSKRKVDFEALNAIQNAVDAAPGVWDMIADALLTAPAQNDQAHAVLQQAQSVTRKLSDIIHKMHTGDLMSERRILQEDAQLFVKVVIKISNLVKAHSVNHPVASSLRSSIIKLTNLTEEFAILLHVSSFTPSTTRSFSPMLMNSSNFNHDGRLTSNLSRTKSAHSPTIKIPHPALNDGPRSALPTQSFKIPEINVNRRLRSTRDARLEATITEPG</sequence>
<dbReference type="Pfam" id="PF13855">
    <property type="entry name" value="LRR_8"/>
    <property type="match status" value="1"/>
</dbReference>
<evidence type="ECO:0000256" key="1">
    <source>
        <dbReference type="ARBA" id="ARBA00022614"/>
    </source>
</evidence>
<organism evidence="4 5">
    <name type="scientific">Macrolepiota fuliginosa MF-IS2</name>
    <dbReference type="NCBI Taxonomy" id="1400762"/>
    <lineage>
        <taxon>Eukaryota</taxon>
        <taxon>Fungi</taxon>
        <taxon>Dikarya</taxon>
        <taxon>Basidiomycota</taxon>
        <taxon>Agaricomycotina</taxon>
        <taxon>Agaricomycetes</taxon>
        <taxon>Agaricomycetidae</taxon>
        <taxon>Agaricales</taxon>
        <taxon>Agaricineae</taxon>
        <taxon>Agaricaceae</taxon>
        <taxon>Macrolepiota</taxon>
    </lineage>
</organism>
<keyword evidence="2" id="KW-0677">Repeat</keyword>
<dbReference type="Gene3D" id="3.80.10.10">
    <property type="entry name" value="Ribonuclease Inhibitor"/>
    <property type="match status" value="1"/>
</dbReference>
<dbReference type="AlphaFoldDB" id="A0A9P6C663"/>
<dbReference type="GO" id="GO:0005737">
    <property type="term" value="C:cytoplasm"/>
    <property type="evidence" value="ECO:0007669"/>
    <property type="project" value="TreeGrafter"/>
</dbReference>
<dbReference type="OrthoDB" id="1394818at2759"/>
<feature type="region of interest" description="Disordered" evidence="3">
    <location>
        <begin position="264"/>
        <end position="317"/>
    </location>
</feature>
<dbReference type="PROSITE" id="PS51450">
    <property type="entry name" value="LRR"/>
    <property type="match status" value="1"/>
</dbReference>
<keyword evidence="1" id="KW-0433">Leucine-rich repeat</keyword>
<evidence type="ECO:0000313" key="5">
    <source>
        <dbReference type="Proteomes" id="UP000807342"/>
    </source>
</evidence>
<accession>A0A9P6C663</accession>
<dbReference type="InterPro" id="IPR001611">
    <property type="entry name" value="Leu-rich_rpt"/>
</dbReference>
<dbReference type="Proteomes" id="UP000807342">
    <property type="component" value="Unassembled WGS sequence"/>
</dbReference>